<protein>
    <submittedName>
        <fullName evidence="2">Acetyltransferase involved in cellulose biosynthesis, CelD/BcsL family</fullName>
    </submittedName>
</protein>
<sequence length="378" mass="40925">MSAAALRVDVVTDDAAFEAMAVAWDELVASCATSTPFQAHPWLTSWWRSYGSPGRLRVVRVHDGDRMVAAAALVVERRGPVRLLRPVGAGISDFGDVLLADDVASRTAALEALVGALLALDGWDALDVPEARPGSVMSELAARWAGGRAVIPASTCLELPVLPLPELLSGLPGKTAKHIRRKLRRIDEVGVEAVVVAPAEAADAVDELLALHAAQWSGRGMNPEHGRDRFRRHLRGAVSAMAGDGRAVLVRYLHDGRTAGLRLNVADQRLAGAYLAGVDPALREAVDVATLMMRHNLELAEAAGVGTLSLLRGEEEYKFRWRPDAVRNERIVLGRPRSLPAVVHLAAVRGRGRAVPWVKARAPWVREIRDRALKTLRR</sequence>
<organism evidence="2 3">
    <name type="scientific">Blastococcus haudaquaticus</name>
    <dbReference type="NCBI Taxonomy" id="1938745"/>
    <lineage>
        <taxon>Bacteria</taxon>
        <taxon>Bacillati</taxon>
        <taxon>Actinomycetota</taxon>
        <taxon>Actinomycetes</taxon>
        <taxon>Geodermatophilales</taxon>
        <taxon>Geodermatophilaceae</taxon>
        <taxon>Blastococcus</taxon>
    </lineage>
</organism>
<dbReference type="InterPro" id="IPR038740">
    <property type="entry name" value="BioF2-like_GNAT_dom"/>
</dbReference>
<evidence type="ECO:0000259" key="1">
    <source>
        <dbReference type="Pfam" id="PF13480"/>
    </source>
</evidence>
<dbReference type="Pfam" id="PF13480">
    <property type="entry name" value="Acetyltransf_6"/>
    <property type="match status" value="1"/>
</dbReference>
<dbReference type="EMBL" id="OCNK01000003">
    <property type="protein sequence ID" value="SOE00427.1"/>
    <property type="molecule type" value="Genomic_DNA"/>
</dbReference>
<dbReference type="SUPFAM" id="SSF55729">
    <property type="entry name" value="Acyl-CoA N-acyltransferases (Nat)"/>
    <property type="match status" value="1"/>
</dbReference>
<keyword evidence="2" id="KW-0808">Transferase</keyword>
<dbReference type="AlphaFoldDB" id="A0A286GY10"/>
<dbReference type="InterPro" id="IPR016181">
    <property type="entry name" value="Acyl_CoA_acyltransferase"/>
</dbReference>
<dbReference type="OrthoDB" id="3452668at2"/>
<evidence type="ECO:0000313" key="2">
    <source>
        <dbReference type="EMBL" id="SOE00427.1"/>
    </source>
</evidence>
<gene>
    <name evidence="2" type="ORF">SAMN06272739_2588</name>
</gene>
<dbReference type="Gene3D" id="3.40.630.30">
    <property type="match status" value="1"/>
</dbReference>
<accession>A0A286GY10</accession>
<evidence type="ECO:0000313" key="3">
    <source>
        <dbReference type="Proteomes" id="UP000219482"/>
    </source>
</evidence>
<keyword evidence="3" id="KW-1185">Reference proteome</keyword>
<name>A0A286GY10_9ACTN</name>
<proteinExistence type="predicted"/>
<dbReference type="GO" id="GO:0016740">
    <property type="term" value="F:transferase activity"/>
    <property type="evidence" value="ECO:0007669"/>
    <property type="project" value="UniProtKB-KW"/>
</dbReference>
<dbReference type="Proteomes" id="UP000219482">
    <property type="component" value="Unassembled WGS sequence"/>
</dbReference>
<feature type="domain" description="BioF2-like acetyltransferase" evidence="1">
    <location>
        <begin position="174"/>
        <end position="318"/>
    </location>
</feature>
<dbReference type="RefSeq" id="WP_097184326.1">
    <property type="nucleotide sequence ID" value="NZ_OCNK01000003.1"/>
</dbReference>
<reference evidence="3" key="1">
    <citation type="submission" date="2017-09" db="EMBL/GenBank/DDBJ databases">
        <authorList>
            <person name="Varghese N."/>
            <person name="Submissions S."/>
        </authorList>
    </citation>
    <scope>NUCLEOTIDE SEQUENCE [LARGE SCALE GENOMIC DNA]</scope>
    <source>
        <strain evidence="3">DSM 44270</strain>
    </source>
</reference>